<dbReference type="Pfam" id="PF10177">
    <property type="entry name" value="DUF2371"/>
    <property type="match status" value="1"/>
</dbReference>
<feature type="region of interest" description="Disordered" evidence="6">
    <location>
        <begin position="79"/>
        <end position="105"/>
    </location>
</feature>
<comment type="similarity">
    <text evidence="2">Belongs to the TMEM200 family.</text>
</comment>
<dbReference type="InterPro" id="IPR018787">
    <property type="entry name" value="DUF2371_TMEM200"/>
</dbReference>
<evidence type="ECO:0000256" key="7">
    <source>
        <dbReference type="SAM" id="Phobius"/>
    </source>
</evidence>
<dbReference type="OrthoDB" id="9994280at2759"/>
<evidence type="ECO:0000256" key="1">
    <source>
        <dbReference type="ARBA" id="ARBA00004141"/>
    </source>
</evidence>
<evidence type="ECO:0000256" key="5">
    <source>
        <dbReference type="ARBA" id="ARBA00023136"/>
    </source>
</evidence>
<keyword evidence="9" id="KW-1185">Reference proteome</keyword>
<keyword evidence="4 7" id="KW-1133">Transmembrane helix</keyword>
<dbReference type="GO" id="GO:0016020">
    <property type="term" value="C:membrane"/>
    <property type="evidence" value="ECO:0007669"/>
    <property type="project" value="UniProtKB-SubCell"/>
</dbReference>
<evidence type="ECO:0000256" key="6">
    <source>
        <dbReference type="SAM" id="MobiDB-lite"/>
    </source>
</evidence>
<dbReference type="PANTHER" id="PTHR31815:SF1">
    <property type="entry name" value="TRANSMEMBRANE PROTEIN 200C"/>
    <property type="match status" value="1"/>
</dbReference>
<evidence type="ECO:0000256" key="4">
    <source>
        <dbReference type="ARBA" id="ARBA00022989"/>
    </source>
</evidence>
<dbReference type="Proteomes" id="UP000230423">
    <property type="component" value="Unassembled WGS sequence"/>
</dbReference>
<feature type="non-terminal residue" evidence="8">
    <location>
        <position position="105"/>
    </location>
</feature>
<protein>
    <submittedName>
        <fullName evidence="8">Uncharacterized protein</fullName>
    </submittedName>
</protein>
<gene>
    <name evidence="8" type="ORF">TELCIR_25603</name>
</gene>
<keyword evidence="3 7" id="KW-0812">Transmembrane</keyword>
<keyword evidence="5 7" id="KW-0472">Membrane</keyword>
<evidence type="ECO:0000256" key="2">
    <source>
        <dbReference type="ARBA" id="ARBA00005308"/>
    </source>
</evidence>
<feature type="transmembrane region" description="Helical" evidence="7">
    <location>
        <begin position="26"/>
        <end position="47"/>
    </location>
</feature>
<sequence length="105" mass="12101">RIEIIDGEVNVYHDRVVQYQLKSMQYLGPILMGIGSFILIIACVVTLESRDKHAQVITEESMSFKKRRMMSIEERAELSMNEVSPDDESPFTPMAENQTTIDQYN</sequence>
<dbReference type="AlphaFoldDB" id="A0A2G9T576"/>
<organism evidence="8 9">
    <name type="scientific">Teladorsagia circumcincta</name>
    <name type="common">Brown stomach worm</name>
    <name type="synonym">Ostertagia circumcincta</name>
    <dbReference type="NCBI Taxonomy" id="45464"/>
    <lineage>
        <taxon>Eukaryota</taxon>
        <taxon>Metazoa</taxon>
        <taxon>Ecdysozoa</taxon>
        <taxon>Nematoda</taxon>
        <taxon>Chromadorea</taxon>
        <taxon>Rhabditida</taxon>
        <taxon>Rhabditina</taxon>
        <taxon>Rhabditomorpha</taxon>
        <taxon>Strongyloidea</taxon>
        <taxon>Trichostrongylidae</taxon>
        <taxon>Teladorsagia</taxon>
    </lineage>
</organism>
<comment type="subcellular location">
    <subcellularLocation>
        <location evidence="1">Membrane</location>
        <topology evidence="1">Multi-pass membrane protein</topology>
    </subcellularLocation>
</comment>
<dbReference type="PANTHER" id="PTHR31815">
    <property type="entry name" value="AGAP005329-PA"/>
    <property type="match status" value="1"/>
</dbReference>
<evidence type="ECO:0000313" key="8">
    <source>
        <dbReference type="EMBL" id="PIO53078.1"/>
    </source>
</evidence>
<evidence type="ECO:0000313" key="9">
    <source>
        <dbReference type="Proteomes" id="UP000230423"/>
    </source>
</evidence>
<evidence type="ECO:0000256" key="3">
    <source>
        <dbReference type="ARBA" id="ARBA00022692"/>
    </source>
</evidence>
<feature type="compositionally biased region" description="Polar residues" evidence="6">
    <location>
        <begin position="95"/>
        <end position="105"/>
    </location>
</feature>
<proteinExistence type="inferred from homology"/>
<accession>A0A2G9T576</accession>
<reference evidence="8 9" key="1">
    <citation type="submission" date="2015-09" db="EMBL/GenBank/DDBJ databases">
        <title>Draft genome of the parasitic nematode Teladorsagia circumcincta isolate WARC Sus (inbred).</title>
        <authorList>
            <person name="Mitreva M."/>
        </authorList>
    </citation>
    <scope>NUCLEOTIDE SEQUENCE [LARGE SCALE GENOMIC DNA]</scope>
    <source>
        <strain evidence="8 9">S</strain>
    </source>
</reference>
<feature type="non-terminal residue" evidence="8">
    <location>
        <position position="1"/>
    </location>
</feature>
<dbReference type="EMBL" id="KZ419886">
    <property type="protein sequence ID" value="PIO53078.1"/>
    <property type="molecule type" value="Genomic_DNA"/>
</dbReference>
<name>A0A2G9T576_TELCI</name>